<dbReference type="InterPro" id="IPR021913">
    <property type="entry name" value="DUF3526"/>
</dbReference>
<dbReference type="Proteomes" id="UP000627292">
    <property type="component" value="Unassembled WGS sequence"/>
</dbReference>
<reference evidence="2" key="2">
    <citation type="submission" date="2020-09" db="EMBL/GenBank/DDBJ databases">
        <authorList>
            <person name="Sun Q."/>
            <person name="Zhou Y."/>
        </authorList>
    </citation>
    <scope>NUCLEOTIDE SEQUENCE</scope>
    <source>
        <strain evidence="2">CGMCC 1.15290</strain>
    </source>
</reference>
<dbReference type="Pfam" id="PF12679">
    <property type="entry name" value="ABC2_membrane_2"/>
    <property type="match status" value="1"/>
</dbReference>
<keyword evidence="3" id="KW-1185">Reference proteome</keyword>
<keyword evidence="1" id="KW-1133">Transmembrane helix</keyword>
<sequence>MMALQKLYPLKALAHKEMITVWRDNTFRAAAIVLSLLLLAAALTGIQQYRQEAQEREAAAQQFRQQWLQQHPKHPHIAAHFGNFAVMPLTALSLFDQGLNAYTGKVVYLEPHKQNEFSFKPSEEQDGTARFGGLSMALLLQWLFPLMIVFSCFNAFTAERESGNLKLLYSQGVSFTLLFTGKFAGRMVLILLLLLPCILLLAGACLFIPTAQPMAARVLLLVLLYTGYLALCVALSLLVSAHAGNGRTAVLSLLLLWMVSTILLPKWAASAGNNLYPLPDKYEFAAAIRADIIQGIDGHNPQNARALALRKQLLQQYGVDTISKLPFNFEGYVMQAGEEYSSKVYDVHFARLQHTLALQNRFTQWAGIINPYLAVHQLSMALCGTDYYSHLHFQQQAEAYRRYFVQQMNGDMKDHSVLGDWDYKASATVFNNVRPFSYTPPSVAVALRPYATGACSFLIWFIILLGVVSSGNHTKL</sequence>
<dbReference type="GO" id="GO:0005886">
    <property type="term" value="C:plasma membrane"/>
    <property type="evidence" value="ECO:0007669"/>
    <property type="project" value="UniProtKB-SubCell"/>
</dbReference>
<feature type="transmembrane region" description="Helical" evidence="1">
    <location>
        <begin position="27"/>
        <end position="46"/>
    </location>
</feature>
<dbReference type="PANTHER" id="PTHR43471">
    <property type="entry name" value="ABC TRANSPORTER PERMEASE"/>
    <property type="match status" value="1"/>
</dbReference>
<dbReference type="Pfam" id="PF12040">
    <property type="entry name" value="DUF3526"/>
    <property type="match status" value="1"/>
</dbReference>
<feature type="transmembrane region" description="Helical" evidence="1">
    <location>
        <begin position="188"/>
        <end position="209"/>
    </location>
</feature>
<dbReference type="GO" id="GO:0140359">
    <property type="term" value="F:ABC-type transporter activity"/>
    <property type="evidence" value="ECO:0007669"/>
    <property type="project" value="InterPro"/>
</dbReference>
<evidence type="ECO:0000313" key="2">
    <source>
        <dbReference type="EMBL" id="GGH73155.1"/>
    </source>
</evidence>
<dbReference type="AlphaFoldDB" id="A0A917J1W8"/>
<name>A0A917J1W8_9BACT</name>
<dbReference type="RefSeq" id="WP_188954467.1">
    <property type="nucleotide sequence ID" value="NZ_BMIB01000003.1"/>
</dbReference>
<organism evidence="2 3">
    <name type="scientific">Filimonas zeae</name>
    <dbReference type="NCBI Taxonomy" id="1737353"/>
    <lineage>
        <taxon>Bacteria</taxon>
        <taxon>Pseudomonadati</taxon>
        <taxon>Bacteroidota</taxon>
        <taxon>Chitinophagia</taxon>
        <taxon>Chitinophagales</taxon>
        <taxon>Chitinophagaceae</taxon>
        <taxon>Filimonas</taxon>
    </lineage>
</organism>
<accession>A0A917J1W8</accession>
<feature type="transmembrane region" description="Helical" evidence="1">
    <location>
        <begin position="450"/>
        <end position="468"/>
    </location>
</feature>
<feature type="transmembrane region" description="Helical" evidence="1">
    <location>
        <begin position="250"/>
        <end position="269"/>
    </location>
</feature>
<comment type="caution">
    <text evidence="2">The sequence shown here is derived from an EMBL/GenBank/DDBJ whole genome shotgun (WGS) entry which is preliminary data.</text>
</comment>
<reference evidence="2" key="1">
    <citation type="journal article" date="2014" name="Int. J. Syst. Evol. Microbiol.">
        <title>Complete genome sequence of Corynebacterium casei LMG S-19264T (=DSM 44701T), isolated from a smear-ripened cheese.</title>
        <authorList>
            <consortium name="US DOE Joint Genome Institute (JGI-PGF)"/>
            <person name="Walter F."/>
            <person name="Albersmeier A."/>
            <person name="Kalinowski J."/>
            <person name="Ruckert C."/>
        </authorList>
    </citation>
    <scope>NUCLEOTIDE SEQUENCE</scope>
    <source>
        <strain evidence="2">CGMCC 1.15290</strain>
    </source>
</reference>
<feature type="transmembrane region" description="Helical" evidence="1">
    <location>
        <begin position="138"/>
        <end position="157"/>
    </location>
</feature>
<gene>
    <name evidence="2" type="ORF">GCM10011379_34360</name>
</gene>
<feature type="transmembrane region" description="Helical" evidence="1">
    <location>
        <begin position="215"/>
        <end position="238"/>
    </location>
</feature>
<evidence type="ECO:0000313" key="3">
    <source>
        <dbReference type="Proteomes" id="UP000627292"/>
    </source>
</evidence>
<proteinExistence type="predicted"/>
<protein>
    <recommendedName>
        <fullName evidence="4">DUF3526 domain-containing protein</fullName>
    </recommendedName>
</protein>
<evidence type="ECO:0008006" key="4">
    <source>
        <dbReference type="Google" id="ProtNLM"/>
    </source>
</evidence>
<dbReference type="PANTHER" id="PTHR43471:SF1">
    <property type="entry name" value="ABC TRANSPORTER PERMEASE PROTEIN NOSY-RELATED"/>
    <property type="match status" value="1"/>
</dbReference>
<dbReference type="EMBL" id="BMIB01000003">
    <property type="protein sequence ID" value="GGH73155.1"/>
    <property type="molecule type" value="Genomic_DNA"/>
</dbReference>
<keyword evidence="1" id="KW-0472">Membrane</keyword>
<evidence type="ECO:0000256" key="1">
    <source>
        <dbReference type="SAM" id="Phobius"/>
    </source>
</evidence>
<keyword evidence="1" id="KW-0812">Transmembrane</keyword>